<gene>
    <name evidence="2" type="ORF">GCM10009836_14350</name>
</gene>
<reference evidence="2 3" key="1">
    <citation type="journal article" date="2019" name="Int. J. Syst. Evol. Microbiol.">
        <title>The Global Catalogue of Microorganisms (GCM) 10K type strain sequencing project: providing services to taxonomists for standard genome sequencing and annotation.</title>
        <authorList>
            <consortium name="The Broad Institute Genomics Platform"/>
            <consortium name="The Broad Institute Genome Sequencing Center for Infectious Disease"/>
            <person name="Wu L."/>
            <person name="Ma J."/>
        </authorList>
    </citation>
    <scope>NUCLEOTIDE SEQUENCE [LARGE SCALE GENOMIC DNA]</scope>
    <source>
        <strain evidence="2 3">JCM 16009</strain>
    </source>
</reference>
<protein>
    <submittedName>
        <fullName evidence="2">Uncharacterized protein</fullName>
    </submittedName>
</protein>
<name>A0ABN2MST2_9PSEU</name>
<feature type="region of interest" description="Disordered" evidence="1">
    <location>
        <begin position="63"/>
        <end position="111"/>
    </location>
</feature>
<accession>A0ABN2MST2</accession>
<evidence type="ECO:0000256" key="1">
    <source>
        <dbReference type="SAM" id="MobiDB-lite"/>
    </source>
</evidence>
<evidence type="ECO:0000313" key="3">
    <source>
        <dbReference type="Proteomes" id="UP001500449"/>
    </source>
</evidence>
<dbReference type="EMBL" id="BAAAQK010000004">
    <property type="protein sequence ID" value="GAA1836912.1"/>
    <property type="molecule type" value="Genomic_DNA"/>
</dbReference>
<evidence type="ECO:0000313" key="2">
    <source>
        <dbReference type="EMBL" id="GAA1836912.1"/>
    </source>
</evidence>
<comment type="caution">
    <text evidence="2">The sequence shown here is derived from an EMBL/GenBank/DDBJ whole genome shotgun (WGS) entry which is preliminary data.</text>
</comment>
<organism evidence="2 3">
    <name type="scientific">Pseudonocardia ailaonensis</name>
    <dbReference type="NCBI Taxonomy" id="367279"/>
    <lineage>
        <taxon>Bacteria</taxon>
        <taxon>Bacillati</taxon>
        <taxon>Actinomycetota</taxon>
        <taxon>Actinomycetes</taxon>
        <taxon>Pseudonocardiales</taxon>
        <taxon>Pseudonocardiaceae</taxon>
        <taxon>Pseudonocardia</taxon>
    </lineage>
</organism>
<proteinExistence type="predicted"/>
<dbReference type="Proteomes" id="UP001500449">
    <property type="component" value="Unassembled WGS sequence"/>
</dbReference>
<keyword evidence="3" id="KW-1185">Reference proteome</keyword>
<sequence length="111" mass="10728">MIVTPPANVPAHTCTVPPLGAAATAAASVAAVDPGQPSVTGTVTGAAGCALAVAPDAAAIATTTPPTTAPARHRRTRPPLARTCAPIPAPPDRAPAVTDRSRTGRAKNGAG</sequence>